<dbReference type="InParanoid" id="J0D5B7"/>
<dbReference type="Pfam" id="PF04851">
    <property type="entry name" value="ResIII"/>
    <property type="match status" value="1"/>
</dbReference>
<dbReference type="EC" id="3.6.4.12" evidence="9"/>
<dbReference type="SUPFAM" id="SSF52540">
    <property type="entry name" value="P-loop containing nucleoside triphosphate hydrolases"/>
    <property type="match status" value="1"/>
</dbReference>
<comment type="similarity">
    <text evidence="2 9">Belongs to the DEAD box helicase family. DEAH subfamily. FANCM sub-subfamily.</text>
</comment>
<dbReference type="InterPro" id="IPR001650">
    <property type="entry name" value="Helicase_C-like"/>
</dbReference>
<accession>J0D5B7</accession>
<feature type="compositionally biased region" description="Basic and acidic residues" evidence="10">
    <location>
        <begin position="563"/>
        <end position="574"/>
    </location>
</feature>
<dbReference type="GO" id="GO:0043138">
    <property type="term" value="F:3'-5' DNA helicase activity"/>
    <property type="evidence" value="ECO:0007669"/>
    <property type="project" value="TreeGrafter"/>
</dbReference>
<name>J0D5B7_AURST</name>
<dbReference type="GO" id="GO:0036297">
    <property type="term" value="P:interstrand cross-link repair"/>
    <property type="evidence" value="ECO:0007669"/>
    <property type="project" value="TreeGrafter"/>
</dbReference>
<evidence type="ECO:0000256" key="1">
    <source>
        <dbReference type="ARBA" id="ARBA00004123"/>
    </source>
</evidence>
<evidence type="ECO:0000256" key="5">
    <source>
        <dbReference type="ARBA" id="ARBA00022806"/>
    </source>
</evidence>
<proteinExistence type="inferred from homology"/>
<keyword evidence="5" id="KW-0347">Helicase</keyword>
<feature type="domain" description="Helicase C-terminal" evidence="12">
    <location>
        <begin position="344"/>
        <end position="512"/>
    </location>
</feature>
<dbReference type="PANTHER" id="PTHR14025:SF20">
    <property type="entry name" value="FANCONI ANEMIA GROUP M PROTEIN"/>
    <property type="match status" value="1"/>
</dbReference>
<evidence type="ECO:0000256" key="3">
    <source>
        <dbReference type="ARBA" id="ARBA00022741"/>
    </source>
</evidence>
<dbReference type="AlphaFoldDB" id="J0D5B7"/>
<dbReference type="GO" id="GO:0045003">
    <property type="term" value="P:double-strand break repair via synthesis-dependent strand annealing"/>
    <property type="evidence" value="ECO:0007669"/>
    <property type="project" value="TreeGrafter"/>
</dbReference>
<reference evidence="14" key="1">
    <citation type="journal article" date="2012" name="Science">
        <title>The Paleozoic origin of enzymatic lignin decomposition reconstructed from 31 fungal genomes.</title>
        <authorList>
            <person name="Floudas D."/>
            <person name="Binder M."/>
            <person name="Riley R."/>
            <person name="Barry K."/>
            <person name="Blanchette R.A."/>
            <person name="Henrissat B."/>
            <person name="Martinez A.T."/>
            <person name="Otillar R."/>
            <person name="Spatafora J.W."/>
            <person name="Yadav J.S."/>
            <person name="Aerts A."/>
            <person name="Benoit I."/>
            <person name="Boyd A."/>
            <person name="Carlson A."/>
            <person name="Copeland A."/>
            <person name="Coutinho P.M."/>
            <person name="de Vries R.P."/>
            <person name="Ferreira P."/>
            <person name="Findley K."/>
            <person name="Foster B."/>
            <person name="Gaskell J."/>
            <person name="Glotzer D."/>
            <person name="Gorecki P."/>
            <person name="Heitman J."/>
            <person name="Hesse C."/>
            <person name="Hori C."/>
            <person name="Igarashi K."/>
            <person name="Jurgens J.A."/>
            <person name="Kallen N."/>
            <person name="Kersten P."/>
            <person name="Kohler A."/>
            <person name="Kuees U."/>
            <person name="Kumar T.K.A."/>
            <person name="Kuo A."/>
            <person name="LaButti K."/>
            <person name="Larrondo L.F."/>
            <person name="Lindquist E."/>
            <person name="Ling A."/>
            <person name="Lombard V."/>
            <person name="Lucas S."/>
            <person name="Lundell T."/>
            <person name="Martin R."/>
            <person name="McLaughlin D.J."/>
            <person name="Morgenstern I."/>
            <person name="Morin E."/>
            <person name="Murat C."/>
            <person name="Nagy L.G."/>
            <person name="Nolan M."/>
            <person name="Ohm R.A."/>
            <person name="Patyshakuliyeva A."/>
            <person name="Rokas A."/>
            <person name="Ruiz-Duenas F.J."/>
            <person name="Sabat G."/>
            <person name="Salamov A."/>
            <person name="Samejima M."/>
            <person name="Schmutz J."/>
            <person name="Slot J.C."/>
            <person name="St John F."/>
            <person name="Stenlid J."/>
            <person name="Sun H."/>
            <person name="Sun S."/>
            <person name="Syed K."/>
            <person name="Tsang A."/>
            <person name="Wiebenga A."/>
            <person name="Young D."/>
            <person name="Pisabarro A."/>
            <person name="Eastwood D.C."/>
            <person name="Martin F."/>
            <person name="Cullen D."/>
            <person name="Grigoriev I.V."/>
            <person name="Hibbett D.S."/>
        </authorList>
    </citation>
    <scope>NUCLEOTIDE SEQUENCE [LARGE SCALE GENOMIC DNA]</scope>
    <source>
        <strain evidence="14">TFB10046</strain>
    </source>
</reference>
<dbReference type="InterPro" id="IPR014001">
    <property type="entry name" value="Helicase_ATP-bd"/>
</dbReference>
<evidence type="ECO:0000256" key="8">
    <source>
        <dbReference type="ARBA" id="ARBA00047995"/>
    </source>
</evidence>
<gene>
    <name evidence="13" type="ORF">AURDEDRAFT_76580</name>
</gene>
<dbReference type="GO" id="GO:0009378">
    <property type="term" value="F:four-way junction helicase activity"/>
    <property type="evidence" value="ECO:0007669"/>
    <property type="project" value="TreeGrafter"/>
</dbReference>
<comment type="function">
    <text evidence="9">ATP-dependent DNA helicase involved in DNA damage repair by homologous recombination and in genome maintenance. Capable of unwinding D-loops. Plays a role in limiting crossover recombinants during mitotic DNA double-strand break (DSB) repair. Component of a FANCM-MHF complex which promotes gene conversion at blocked replication forks, probably by reversal of the stalled fork.</text>
</comment>
<dbReference type="InterPro" id="IPR006935">
    <property type="entry name" value="Helicase/UvrB_N"/>
</dbReference>
<evidence type="ECO:0000256" key="7">
    <source>
        <dbReference type="ARBA" id="ARBA00023242"/>
    </source>
</evidence>
<protein>
    <recommendedName>
        <fullName evidence="9">ATP-dependent DNA helicase</fullName>
        <ecNumber evidence="9">3.6.4.12</ecNumber>
    </recommendedName>
</protein>
<dbReference type="GO" id="GO:0005634">
    <property type="term" value="C:nucleus"/>
    <property type="evidence" value="ECO:0007669"/>
    <property type="project" value="UniProtKB-SubCell"/>
</dbReference>
<feature type="region of interest" description="Disordered" evidence="10">
    <location>
        <begin position="543"/>
        <end position="574"/>
    </location>
</feature>
<comment type="subcellular location">
    <subcellularLocation>
        <location evidence="1 9">Nucleus</location>
    </subcellularLocation>
</comment>
<dbReference type="KEGG" id="adl:AURDEDRAFT_76580"/>
<organism evidence="13 14">
    <name type="scientific">Auricularia subglabra (strain TFB-10046 / SS5)</name>
    <name type="common">White-rot fungus</name>
    <name type="synonym">Auricularia delicata (strain TFB10046)</name>
    <dbReference type="NCBI Taxonomy" id="717982"/>
    <lineage>
        <taxon>Eukaryota</taxon>
        <taxon>Fungi</taxon>
        <taxon>Dikarya</taxon>
        <taxon>Basidiomycota</taxon>
        <taxon>Agaricomycotina</taxon>
        <taxon>Agaricomycetes</taxon>
        <taxon>Auriculariales</taxon>
        <taxon>Auriculariaceae</taxon>
        <taxon>Auricularia</taxon>
    </lineage>
</organism>
<feature type="domain" description="Helicase ATP-binding" evidence="11">
    <location>
        <begin position="28"/>
        <end position="198"/>
    </location>
</feature>
<dbReference type="InterPro" id="IPR044749">
    <property type="entry name" value="FANCM_DEXDc"/>
</dbReference>
<dbReference type="CDD" id="cd18033">
    <property type="entry name" value="DEXDc_FANCM"/>
    <property type="match status" value="1"/>
</dbReference>
<dbReference type="FunCoup" id="J0D5B7">
    <property type="interactions" value="39"/>
</dbReference>
<keyword evidence="4 13" id="KW-0378">Hydrolase</keyword>
<dbReference type="FunFam" id="3.40.50.300:FF:000861">
    <property type="entry name" value="Fanconi anemia, complementation group M"/>
    <property type="match status" value="1"/>
</dbReference>
<dbReference type="Gene3D" id="3.40.50.300">
    <property type="entry name" value="P-loop containing nucleotide triphosphate hydrolases"/>
    <property type="match status" value="2"/>
</dbReference>
<dbReference type="PROSITE" id="PS51192">
    <property type="entry name" value="HELICASE_ATP_BIND_1"/>
    <property type="match status" value="1"/>
</dbReference>
<evidence type="ECO:0000313" key="13">
    <source>
        <dbReference type="EMBL" id="EJD33934.1"/>
    </source>
</evidence>
<feature type="compositionally biased region" description="Basic and acidic residues" evidence="10">
    <location>
        <begin position="543"/>
        <end position="555"/>
    </location>
</feature>
<comment type="catalytic activity">
    <reaction evidence="8 9">
        <text>ATP + H2O = ADP + phosphate + H(+)</text>
        <dbReference type="Rhea" id="RHEA:13065"/>
        <dbReference type="ChEBI" id="CHEBI:15377"/>
        <dbReference type="ChEBI" id="CHEBI:15378"/>
        <dbReference type="ChEBI" id="CHEBI:30616"/>
        <dbReference type="ChEBI" id="CHEBI:43474"/>
        <dbReference type="ChEBI" id="CHEBI:456216"/>
        <dbReference type="EC" id="3.6.4.12"/>
    </reaction>
</comment>
<dbReference type="GO" id="GO:0000400">
    <property type="term" value="F:four-way junction DNA binding"/>
    <property type="evidence" value="ECO:0007669"/>
    <property type="project" value="TreeGrafter"/>
</dbReference>
<keyword evidence="7" id="KW-0539">Nucleus</keyword>
<evidence type="ECO:0000256" key="9">
    <source>
        <dbReference type="RuleBase" id="RU367027"/>
    </source>
</evidence>
<evidence type="ECO:0000313" key="14">
    <source>
        <dbReference type="Proteomes" id="UP000006514"/>
    </source>
</evidence>
<comment type="subunit">
    <text evidence="9">Interacts with the MHF histone-fold complex to form the FANCM-MHF complex.</text>
</comment>
<dbReference type="Proteomes" id="UP000006514">
    <property type="component" value="Unassembled WGS sequence"/>
</dbReference>
<sequence>MKPQLDRLSARHWIFPLNRPKRTYQFSIVQAALLKNTLVALPTGLGKTFIAGVVMLNYWRWFPTGKIIFLCPTKPLVAQQIVACHNTCGIPGSDATEMHGEILKVKRAHLWEQKRVFYMTPQTLKNDLTAEIMDLRDIVLMVIVPDEAHKATGAHAYTTTVRDITEKNPACRILALTATPSSDKDKIQPIIDALRIGHIEIRNETSLDISPYIKRKEKREIVIRFPPHLASLRDSLANIMLSMLKLLRNGEIPGSLDPLHVRPFTIQSALGNMKNQPGSAAWTCRILNDLHSLATAMNRLEGFGAYKHQRTLPAYTKTPDYKKLLQDFTNEKKRGTLVHPKMQKLRELLLDYFGAPVAGSSSATQKAIVFVSLRSCVDEIVEYLTGEEPTIRPARFVGQGTDNKGGKGILISQQLIQQFQSSNVNVLISTSIGEEGLDIGEVDLIICYETPSSPIRGLQRAGRTGRQRDGQLILLMTENREEGNWTKAQEKYEQVQSAIQSAHYKLHQDPLQLLPPDMTCIERIVECEPYVREVTNRRKRRCEYRDDGYDLETRRPKTGRSSSDADRKVSRSAR</sequence>
<dbReference type="OMA" id="IFYEPVP"/>
<evidence type="ECO:0000256" key="2">
    <source>
        <dbReference type="ARBA" id="ARBA00009889"/>
    </source>
</evidence>
<dbReference type="PROSITE" id="PS51194">
    <property type="entry name" value="HELICASE_CTER"/>
    <property type="match status" value="1"/>
</dbReference>
<dbReference type="PANTHER" id="PTHR14025">
    <property type="entry name" value="FANCONI ANEMIA GROUP M FANCM FAMILY MEMBER"/>
    <property type="match status" value="1"/>
</dbReference>
<keyword evidence="14" id="KW-1185">Reference proteome</keyword>
<evidence type="ECO:0000259" key="11">
    <source>
        <dbReference type="PROSITE" id="PS51192"/>
    </source>
</evidence>
<dbReference type="Pfam" id="PF00271">
    <property type="entry name" value="Helicase_C"/>
    <property type="match status" value="1"/>
</dbReference>
<evidence type="ECO:0000256" key="10">
    <source>
        <dbReference type="SAM" id="MobiDB-lite"/>
    </source>
</evidence>
<dbReference type="GO" id="GO:0005524">
    <property type="term" value="F:ATP binding"/>
    <property type="evidence" value="ECO:0007669"/>
    <property type="project" value="UniProtKB-UniRule"/>
</dbReference>
<dbReference type="SMART" id="SM00487">
    <property type="entry name" value="DEXDc"/>
    <property type="match status" value="1"/>
</dbReference>
<dbReference type="GO" id="GO:0016887">
    <property type="term" value="F:ATP hydrolysis activity"/>
    <property type="evidence" value="ECO:0007669"/>
    <property type="project" value="RHEA"/>
</dbReference>
<dbReference type="eggNOG" id="KOG0354">
    <property type="taxonomic scope" value="Eukaryota"/>
</dbReference>
<keyword evidence="6" id="KW-0067">ATP-binding</keyword>
<evidence type="ECO:0000256" key="6">
    <source>
        <dbReference type="ARBA" id="ARBA00022840"/>
    </source>
</evidence>
<dbReference type="EMBL" id="JH688045">
    <property type="protein sequence ID" value="EJD33934.1"/>
    <property type="molecule type" value="Genomic_DNA"/>
</dbReference>
<dbReference type="OrthoDB" id="164902at2759"/>
<evidence type="ECO:0000259" key="12">
    <source>
        <dbReference type="PROSITE" id="PS51194"/>
    </source>
</evidence>
<evidence type="ECO:0000256" key="4">
    <source>
        <dbReference type="ARBA" id="ARBA00022801"/>
    </source>
</evidence>
<dbReference type="InterPro" id="IPR027417">
    <property type="entry name" value="P-loop_NTPase"/>
</dbReference>
<keyword evidence="3" id="KW-0547">Nucleotide-binding</keyword>
<dbReference type="SMART" id="SM00490">
    <property type="entry name" value="HELICc"/>
    <property type="match status" value="1"/>
</dbReference>